<accession>A0A0B0EN89</accession>
<dbReference type="InterPro" id="IPR008978">
    <property type="entry name" value="HSP20-like_chaperone"/>
</dbReference>
<comment type="similarity">
    <text evidence="1 2">Belongs to the small heat shock protein (HSP20) family.</text>
</comment>
<dbReference type="PANTHER" id="PTHR11527">
    <property type="entry name" value="HEAT-SHOCK PROTEIN 20 FAMILY MEMBER"/>
    <property type="match status" value="1"/>
</dbReference>
<dbReference type="Gene3D" id="2.60.40.790">
    <property type="match status" value="1"/>
</dbReference>
<feature type="domain" description="SHSP" evidence="3">
    <location>
        <begin position="26"/>
        <end position="136"/>
    </location>
</feature>
<dbReference type="CDD" id="cd06464">
    <property type="entry name" value="ACD_sHsps-like"/>
    <property type="match status" value="1"/>
</dbReference>
<evidence type="ECO:0000259" key="3">
    <source>
        <dbReference type="PROSITE" id="PS01031"/>
    </source>
</evidence>
<comment type="caution">
    <text evidence="4">The sequence shown here is derived from an EMBL/GenBank/DDBJ whole genome shotgun (WGS) entry which is preliminary data.</text>
</comment>
<dbReference type="SUPFAM" id="SSF49764">
    <property type="entry name" value="HSP20-like chaperones"/>
    <property type="match status" value="1"/>
</dbReference>
<protein>
    <submittedName>
        <fullName evidence="4">First small heat shock protein</fullName>
    </submittedName>
</protein>
<sequence length="136" mass="15290">MDKKISEVKKVKDQEVKKSEFTGEKTVAGKYYVPLTDIVETEKSLVVTMDIPGVKKENIHVKLEDNVLEVDGQIDYSTYNDLNPVYTEYNVGHFTRKFSVSNEIDTGNIDANLSDGVLTLTLPKAPEAQPRQIKVN</sequence>
<name>A0A0B0EN89_9BACT</name>
<evidence type="ECO:0000313" key="4">
    <source>
        <dbReference type="EMBL" id="KHE94099.1"/>
    </source>
</evidence>
<evidence type="ECO:0000256" key="2">
    <source>
        <dbReference type="RuleBase" id="RU003616"/>
    </source>
</evidence>
<dbReference type="Pfam" id="PF00011">
    <property type="entry name" value="HSP20"/>
    <property type="match status" value="1"/>
</dbReference>
<proteinExistence type="inferred from homology"/>
<organism evidence="4 5">
    <name type="scientific">Candidatus Scalindua brodae</name>
    <dbReference type="NCBI Taxonomy" id="237368"/>
    <lineage>
        <taxon>Bacteria</taxon>
        <taxon>Pseudomonadati</taxon>
        <taxon>Planctomycetota</taxon>
        <taxon>Candidatus Brocadiia</taxon>
        <taxon>Candidatus Brocadiales</taxon>
        <taxon>Candidatus Scalinduaceae</taxon>
        <taxon>Candidatus Scalindua</taxon>
    </lineage>
</organism>
<dbReference type="InterPro" id="IPR002068">
    <property type="entry name" value="A-crystallin/Hsp20_dom"/>
</dbReference>
<dbReference type="EMBL" id="JRYO01000015">
    <property type="protein sequence ID" value="KHE94099.1"/>
    <property type="molecule type" value="Genomic_DNA"/>
</dbReference>
<keyword evidence="4" id="KW-0346">Stress response</keyword>
<gene>
    <name evidence="4" type="primary">hsp1_1</name>
    <name evidence="4" type="ORF">SCABRO_00119</name>
</gene>
<dbReference type="InterPro" id="IPR031107">
    <property type="entry name" value="Small_HSP"/>
</dbReference>
<evidence type="ECO:0000256" key="1">
    <source>
        <dbReference type="PROSITE-ProRule" id="PRU00285"/>
    </source>
</evidence>
<evidence type="ECO:0000313" key="5">
    <source>
        <dbReference type="Proteomes" id="UP000030652"/>
    </source>
</evidence>
<dbReference type="eggNOG" id="COG0071">
    <property type="taxonomic scope" value="Bacteria"/>
</dbReference>
<dbReference type="AlphaFoldDB" id="A0A0B0EN89"/>
<dbReference type="PROSITE" id="PS01031">
    <property type="entry name" value="SHSP"/>
    <property type="match status" value="1"/>
</dbReference>
<dbReference type="Proteomes" id="UP000030652">
    <property type="component" value="Unassembled WGS sequence"/>
</dbReference>
<reference evidence="4 5" key="1">
    <citation type="submission" date="2014-10" db="EMBL/GenBank/DDBJ databases">
        <title>Draft genome of anammox bacterium scalindua brodae, obtained using differential coverage binning of sequence data from two enrichment reactors.</title>
        <authorList>
            <person name="Speth D.R."/>
            <person name="Russ L."/>
            <person name="Kartal B."/>
            <person name="Op den Camp H.J."/>
            <person name="Dutilh B.E."/>
            <person name="Jetten M.S."/>
        </authorList>
    </citation>
    <scope>NUCLEOTIDE SEQUENCE [LARGE SCALE GENOMIC DNA]</scope>
    <source>
        <strain evidence="4">RU1</strain>
    </source>
</reference>